<keyword evidence="4" id="KW-0472">Membrane</keyword>
<dbReference type="RefSeq" id="WP_114999748.1">
    <property type="nucleotide sequence ID" value="NZ_UFXS01000001.1"/>
</dbReference>
<dbReference type="GO" id="GO:0016740">
    <property type="term" value="F:transferase activity"/>
    <property type="evidence" value="ECO:0007669"/>
    <property type="project" value="UniProtKB-KW"/>
</dbReference>
<dbReference type="Proteomes" id="UP000254737">
    <property type="component" value="Unassembled WGS sequence"/>
</dbReference>
<evidence type="ECO:0000256" key="2">
    <source>
        <dbReference type="ARBA" id="ARBA00022803"/>
    </source>
</evidence>
<name>A0A376G402_9FLAO</name>
<feature type="repeat" description="TPR" evidence="3">
    <location>
        <begin position="147"/>
        <end position="180"/>
    </location>
</feature>
<dbReference type="AlphaFoldDB" id="A0A376G402"/>
<dbReference type="SMART" id="SM00028">
    <property type="entry name" value="TPR"/>
    <property type="match status" value="3"/>
</dbReference>
<keyword evidence="4" id="KW-0812">Transmembrane</keyword>
<protein>
    <submittedName>
        <fullName evidence="5">Predicted O-linked N-acetylglucosamine transferase, SPINDLY family</fullName>
    </submittedName>
</protein>
<evidence type="ECO:0000313" key="6">
    <source>
        <dbReference type="Proteomes" id="UP000254737"/>
    </source>
</evidence>
<dbReference type="PANTHER" id="PTHR44858">
    <property type="entry name" value="TETRATRICOPEPTIDE REPEAT PROTEIN 6"/>
    <property type="match status" value="1"/>
</dbReference>
<dbReference type="Pfam" id="PF13181">
    <property type="entry name" value="TPR_8"/>
    <property type="match status" value="2"/>
</dbReference>
<dbReference type="InterPro" id="IPR050498">
    <property type="entry name" value="Ycf3"/>
</dbReference>
<dbReference type="InterPro" id="IPR011990">
    <property type="entry name" value="TPR-like_helical_dom_sf"/>
</dbReference>
<dbReference type="STRING" id="343874.GCA_000805695_01822"/>
<feature type="repeat" description="TPR" evidence="3">
    <location>
        <begin position="185"/>
        <end position="218"/>
    </location>
</feature>
<proteinExistence type="predicted"/>
<evidence type="ECO:0000256" key="4">
    <source>
        <dbReference type="SAM" id="Phobius"/>
    </source>
</evidence>
<feature type="transmembrane region" description="Helical" evidence="4">
    <location>
        <begin position="12"/>
        <end position="36"/>
    </location>
</feature>
<dbReference type="PROSITE" id="PS50005">
    <property type="entry name" value="TPR"/>
    <property type="match status" value="2"/>
</dbReference>
<keyword evidence="4" id="KW-1133">Transmembrane helix</keyword>
<evidence type="ECO:0000256" key="3">
    <source>
        <dbReference type="PROSITE-ProRule" id="PRU00339"/>
    </source>
</evidence>
<keyword evidence="5" id="KW-0808">Transferase</keyword>
<dbReference type="EMBL" id="UFXS01000001">
    <property type="protein sequence ID" value="STD55375.1"/>
    <property type="molecule type" value="Genomic_DNA"/>
</dbReference>
<dbReference type="PANTHER" id="PTHR44858:SF1">
    <property type="entry name" value="UDP-N-ACETYLGLUCOSAMINE--PEPTIDE N-ACETYLGLUCOSAMINYLTRANSFERASE SPINDLY-RELATED"/>
    <property type="match status" value="1"/>
</dbReference>
<dbReference type="InterPro" id="IPR019734">
    <property type="entry name" value="TPR_rpt"/>
</dbReference>
<gene>
    <name evidence="5" type="ORF">NCTC13456_01504</name>
</gene>
<keyword evidence="1" id="KW-0677">Repeat</keyword>
<evidence type="ECO:0000256" key="1">
    <source>
        <dbReference type="ARBA" id="ARBA00022737"/>
    </source>
</evidence>
<accession>A0A376G402</accession>
<dbReference type="SUPFAM" id="SSF48452">
    <property type="entry name" value="TPR-like"/>
    <property type="match status" value="2"/>
</dbReference>
<sequence length="278" mass="33111">MEKLKTFFKSKTWRIIWGTLKLFISIPIFCISVFYINKLLFSSNNKLFVFAGDTQGSYYSDFMFDRLLKSEPKNSKFWWESSVAYNKNGDFEEGMRRLNKANSLNATDHLGYTGWIKYTKLKDYENALKDFHRLDKLSNVVEYPWGENIYFQMGICYQGLGNYDSAIVYYDKFIASEKNPDNIYPRMYTYRGKIEADRKNYPKALDFYNKTIGLDKNIAEAYYYKAETYRLINQKDSAKVNYNKSLDLIRNNYKNQDAYDEVFLEIYDTEIQDKLKEL</sequence>
<reference evidence="5 6" key="1">
    <citation type="submission" date="2018-06" db="EMBL/GenBank/DDBJ databases">
        <authorList>
            <consortium name="Pathogen Informatics"/>
            <person name="Doyle S."/>
        </authorList>
    </citation>
    <scope>NUCLEOTIDE SEQUENCE [LARGE SCALE GENOMIC DNA]</scope>
    <source>
        <strain evidence="5 6">NCTC13456</strain>
    </source>
</reference>
<dbReference type="Gene3D" id="1.25.40.10">
    <property type="entry name" value="Tetratricopeptide repeat domain"/>
    <property type="match status" value="2"/>
</dbReference>
<evidence type="ECO:0000313" key="5">
    <source>
        <dbReference type="EMBL" id="STD55375.1"/>
    </source>
</evidence>
<keyword evidence="2 3" id="KW-0802">TPR repeat</keyword>
<organism evidence="5 6">
    <name type="scientific">Empedobacter falsenii</name>
    <dbReference type="NCBI Taxonomy" id="343874"/>
    <lineage>
        <taxon>Bacteria</taxon>
        <taxon>Pseudomonadati</taxon>
        <taxon>Bacteroidota</taxon>
        <taxon>Flavobacteriia</taxon>
        <taxon>Flavobacteriales</taxon>
        <taxon>Weeksellaceae</taxon>
        <taxon>Empedobacter</taxon>
    </lineage>
</organism>